<gene>
    <name evidence="3" type="ORF">METZ01_LOCUS293939</name>
</gene>
<accession>A0A382LZH2</accession>
<dbReference type="InterPro" id="IPR001296">
    <property type="entry name" value="Glyco_trans_1"/>
</dbReference>
<feature type="domain" description="Glycosyl transferase family 1" evidence="2">
    <location>
        <begin position="73"/>
        <end position="239"/>
    </location>
</feature>
<feature type="compositionally biased region" description="Polar residues" evidence="1">
    <location>
        <begin position="62"/>
        <end position="72"/>
    </location>
</feature>
<dbReference type="PANTHER" id="PTHR12526">
    <property type="entry name" value="GLYCOSYLTRANSFERASE"/>
    <property type="match status" value="1"/>
</dbReference>
<dbReference type="Gene3D" id="3.40.50.2000">
    <property type="entry name" value="Glycogen Phosphorylase B"/>
    <property type="match status" value="2"/>
</dbReference>
<organism evidence="3">
    <name type="scientific">marine metagenome</name>
    <dbReference type="NCBI Taxonomy" id="408172"/>
    <lineage>
        <taxon>unclassified sequences</taxon>
        <taxon>metagenomes</taxon>
        <taxon>ecological metagenomes</taxon>
    </lineage>
</organism>
<name>A0A382LZH2_9ZZZZ</name>
<sequence length="267" mass="29262">GITSNFAKRINLSMYSISNRLASQVTFQNPDDMSLLRKYGSLTDTKGQLIPGGSGVDLTEHSPGTRNSAKSQSLRESLTIPLDACVVLFVGRLQTDKGLFEFVEAARILKQERQDIVFIMVGAPDEGNKRSLSQSTLAKWKAENNVIFTGRREDVPDLMAMSNIIAAPTFYREGVPRTLLEAAATGLPMIGTDMPGVREVISNGVNGTLIPIQDSNALAKAVEELADNPDKAARYGKASLERANKEFDHRLVIGAYLKLYDELWNKS</sequence>
<dbReference type="AlphaFoldDB" id="A0A382LZH2"/>
<evidence type="ECO:0000259" key="2">
    <source>
        <dbReference type="Pfam" id="PF00534"/>
    </source>
</evidence>
<feature type="non-terminal residue" evidence="3">
    <location>
        <position position="1"/>
    </location>
</feature>
<protein>
    <recommendedName>
        <fullName evidence="2">Glycosyl transferase family 1 domain-containing protein</fullName>
    </recommendedName>
</protein>
<evidence type="ECO:0000313" key="3">
    <source>
        <dbReference type="EMBL" id="SVC41085.1"/>
    </source>
</evidence>
<reference evidence="3" key="1">
    <citation type="submission" date="2018-05" db="EMBL/GenBank/DDBJ databases">
        <authorList>
            <person name="Lanie J.A."/>
            <person name="Ng W.-L."/>
            <person name="Kazmierczak K.M."/>
            <person name="Andrzejewski T.M."/>
            <person name="Davidsen T.M."/>
            <person name="Wayne K.J."/>
            <person name="Tettelin H."/>
            <person name="Glass J.I."/>
            <person name="Rusch D."/>
            <person name="Podicherti R."/>
            <person name="Tsui H.-C.T."/>
            <person name="Winkler M.E."/>
        </authorList>
    </citation>
    <scope>NUCLEOTIDE SEQUENCE</scope>
</reference>
<feature type="region of interest" description="Disordered" evidence="1">
    <location>
        <begin position="52"/>
        <end position="72"/>
    </location>
</feature>
<proteinExistence type="predicted"/>
<dbReference type="SUPFAM" id="SSF53756">
    <property type="entry name" value="UDP-Glycosyltransferase/glycogen phosphorylase"/>
    <property type="match status" value="1"/>
</dbReference>
<evidence type="ECO:0000256" key="1">
    <source>
        <dbReference type="SAM" id="MobiDB-lite"/>
    </source>
</evidence>
<dbReference type="Pfam" id="PF00534">
    <property type="entry name" value="Glycos_transf_1"/>
    <property type="match status" value="1"/>
</dbReference>
<dbReference type="EMBL" id="UINC01089745">
    <property type="protein sequence ID" value="SVC41085.1"/>
    <property type="molecule type" value="Genomic_DNA"/>
</dbReference>
<dbReference type="GO" id="GO:0016757">
    <property type="term" value="F:glycosyltransferase activity"/>
    <property type="evidence" value="ECO:0007669"/>
    <property type="project" value="InterPro"/>
</dbReference>
<dbReference type="PANTHER" id="PTHR12526:SF638">
    <property type="entry name" value="SPORE COAT PROTEIN SA"/>
    <property type="match status" value="1"/>
</dbReference>